<sequence length="323" mass="35119">MDKLCERDGIAATVIELDQTPPPRRNVRRKLVQSTLVPHKSEDVIESNGDRMCDAGNNGEGEGGDIDVCSSQGKKTRKQREKTPKNGASKKLAKEKSPRKSTPKKSATKNGNVAAAADQKITANVSPRVPNLRLEAKLRAEEDSRMSAGKQLHPFFSSWKGGKKNQEAGAAENGRCQGQGRDQIVTIGPIHVFENLQDCNLTIDWKNWTFCEQISTKGSPDQQIKLDSLEHRPKGFDLNELPTLDVCVIDDEEPEQCASQPEGITETSPVVLVAYQEEKSGYLGSSDGAEADCEVYEAVELSDDAGGAADKSHGLQSISCGER</sequence>
<keyword evidence="4" id="KW-0067">ATP-binding</keyword>
<comment type="caution">
    <text evidence="8">The sequence shown here is derived from an EMBL/GenBank/DDBJ whole genome shotgun (WGS) entry which is preliminary data.</text>
</comment>
<proteinExistence type="predicted"/>
<reference evidence="8" key="1">
    <citation type="submission" date="2020-01" db="EMBL/GenBank/DDBJ databases">
        <authorList>
            <person name="Mishra B."/>
        </authorList>
    </citation>
    <scope>NUCLEOTIDE SEQUENCE [LARGE SCALE GENOMIC DNA]</scope>
</reference>
<keyword evidence="9" id="KW-1185">Reference proteome</keyword>
<evidence type="ECO:0000256" key="2">
    <source>
        <dbReference type="ARBA" id="ARBA00022741"/>
    </source>
</evidence>
<gene>
    <name evidence="8" type="ORF">MERR_LOCUS639</name>
</gene>
<feature type="region of interest" description="Disordered" evidence="7">
    <location>
        <begin position="38"/>
        <end position="122"/>
    </location>
</feature>
<organism evidence="8 9">
    <name type="scientific">Microthlaspi erraticum</name>
    <dbReference type="NCBI Taxonomy" id="1685480"/>
    <lineage>
        <taxon>Eukaryota</taxon>
        <taxon>Viridiplantae</taxon>
        <taxon>Streptophyta</taxon>
        <taxon>Embryophyta</taxon>
        <taxon>Tracheophyta</taxon>
        <taxon>Spermatophyta</taxon>
        <taxon>Magnoliopsida</taxon>
        <taxon>eudicotyledons</taxon>
        <taxon>Gunneridae</taxon>
        <taxon>Pentapetalae</taxon>
        <taxon>rosids</taxon>
        <taxon>malvids</taxon>
        <taxon>Brassicales</taxon>
        <taxon>Brassicaceae</taxon>
        <taxon>Coluteocarpeae</taxon>
        <taxon>Microthlaspi</taxon>
    </lineage>
</organism>
<dbReference type="PANTHER" id="PTHR12172">
    <property type="entry name" value="CELL CYCLE CHECKPOINT PROTEIN RAD17"/>
    <property type="match status" value="1"/>
</dbReference>
<dbReference type="GO" id="GO:0005634">
    <property type="term" value="C:nucleus"/>
    <property type="evidence" value="ECO:0007669"/>
    <property type="project" value="UniProtKB-SubCell"/>
</dbReference>
<dbReference type="GO" id="GO:0003689">
    <property type="term" value="F:DNA clamp loader activity"/>
    <property type="evidence" value="ECO:0007669"/>
    <property type="project" value="TreeGrafter"/>
</dbReference>
<dbReference type="PANTHER" id="PTHR12172:SF1">
    <property type="entry name" value="P-LOOP CONTAINING NUCLEOSIDE TRIPHOSPHATE HYDROLASES SUPERFAMILY PROTEIN"/>
    <property type="match status" value="1"/>
</dbReference>
<keyword evidence="6" id="KW-0131">Cell cycle</keyword>
<feature type="region of interest" description="Disordered" evidence="7">
    <location>
        <begin position="304"/>
        <end position="323"/>
    </location>
</feature>
<keyword evidence="5" id="KW-0539">Nucleus</keyword>
<evidence type="ECO:0000256" key="4">
    <source>
        <dbReference type="ARBA" id="ARBA00022840"/>
    </source>
</evidence>
<dbReference type="GO" id="GO:0005524">
    <property type="term" value="F:ATP binding"/>
    <property type="evidence" value="ECO:0007669"/>
    <property type="project" value="UniProtKB-KW"/>
</dbReference>
<dbReference type="AlphaFoldDB" id="A0A6D2HJ71"/>
<evidence type="ECO:0000256" key="6">
    <source>
        <dbReference type="ARBA" id="ARBA00023306"/>
    </source>
</evidence>
<dbReference type="GO" id="GO:0033314">
    <property type="term" value="P:mitotic DNA replication checkpoint signaling"/>
    <property type="evidence" value="ECO:0007669"/>
    <property type="project" value="TreeGrafter"/>
</dbReference>
<keyword evidence="3" id="KW-0227">DNA damage</keyword>
<feature type="region of interest" description="Disordered" evidence="7">
    <location>
        <begin position="154"/>
        <end position="177"/>
    </location>
</feature>
<feature type="compositionally biased region" description="Basic and acidic residues" evidence="7">
    <location>
        <begin position="39"/>
        <end position="53"/>
    </location>
</feature>
<dbReference type="Proteomes" id="UP000467841">
    <property type="component" value="Unassembled WGS sequence"/>
</dbReference>
<comment type="subcellular location">
    <subcellularLocation>
        <location evidence="1">Nucleus</location>
    </subcellularLocation>
</comment>
<evidence type="ECO:0000256" key="3">
    <source>
        <dbReference type="ARBA" id="ARBA00022763"/>
    </source>
</evidence>
<protein>
    <submittedName>
        <fullName evidence="8">Uncharacterized protein</fullName>
    </submittedName>
</protein>
<accession>A0A6D2HJ71</accession>
<evidence type="ECO:0000313" key="8">
    <source>
        <dbReference type="EMBL" id="CAA7013405.1"/>
    </source>
</evidence>
<dbReference type="OrthoDB" id="1750028at2759"/>
<evidence type="ECO:0000256" key="7">
    <source>
        <dbReference type="SAM" id="MobiDB-lite"/>
    </source>
</evidence>
<dbReference type="EMBL" id="CACVBM020000044">
    <property type="protein sequence ID" value="CAA7013405.1"/>
    <property type="molecule type" value="Genomic_DNA"/>
</dbReference>
<evidence type="ECO:0000256" key="5">
    <source>
        <dbReference type="ARBA" id="ARBA00023242"/>
    </source>
</evidence>
<evidence type="ECO:0000256" key="1">
    <source>
        <dbReference type="ARBA" id="ARBA00004123"/>
    </source>
</evidence>
<dbReference type="GO" id="GO:0006281">
    <property type="term" value="P:DNA repair"/>
    <property type="evidence" value="ECO:0007669"/>
    <property type="project" value="InterPro"/>
</dbReference>
<dbReference type="GO" id="GO:0003682">
    <property type="term" value="F:chromatin binding"/>
    <property type="evidence" value="ECO:0007669"/>
    <property type="project" value="TreeGrafter"/>
</dbReference>
<evidence type="ECO:0000313" key="9">
    <source>
        <dbReference type="Proteomes" id="UP000467841"/>
    </source>
</evidence>
<dbReference type="InterPro" id="IPR004582">
    <property type="entry name" value="Checkpoint_prot_Rad17_Rad24"/>
</dbReference>
<keyword evidence="2" id="KW-0547">Nucleotide-binding</keyword>
<name>A0A6D2HJ71_9BRAS</name>
<feature type="compositionally biased region" description="Polar residues" evidence="7">
    <location>
        <begin position="314"/>
        <end position="323"/>
    </location>
</feature>
<dbReference type="GO" id="GO:0000077">
    <property type="term" value="P:DNA damage checkpoint signaling"/>
    <property type="evidence" value="ECO:0007669"/>
    <property type="project" value="TreeGrafter"/>
</dbReference>